<dbReference type="GO" id="GO:0003735">
    <property type="term" value="F:structural constituent of ribosome"/>
    <property type="evidence" value="ECO:0007669"/>
    <property type="project" value="InterPro"/>
</dbReference>
<dbReference type="Proteomes" id="UP000262583">
    <property type="component" value="Chromosome"/>
</dbReference>
<evidence type="ECO:0000256" key="7">
    <source>
        <dbReference type="HAMAP-Rule" id="MF_01337"/>
    </source>
</evidence>
<keyword evidence="3 7" id="KW-0694">RNA-binding</keyword>
<evidence type="ECO:0000313" key="8">
    <source>
        <dbReference type="EMBL" id="AXA35180.1"/>
    </source>
</evidence>
<dbReference type="InterPro" id="IPR005484">
    <property type="entry name" value="Ribosomal_uL18_bac/plant/anim"/>
</dbReference>
<organism evidence="8 9">
    <name type="scientific">Sumerlaea chitinivorans</name>
    <dbReference type="NCBI Taxonomy" id="2250252"/>
    <lineage>
        <taxon>Bacteria</taxon>
        <taxon>Candidatus Sumerlaeota</taxon>
        <taxon>Candidatus Sumerlaeia</taxon>
        <taxon>Candidatus Sumerlaeales</taxon>
        <taxon>Candidatus Sumerlaeaceae</taxon>
        <taxon>Candidatus Sumerlaea</taxon>
    </lineage>
</organism>
<evidence type="ECO:0000256" key="5">
    <source>
        <dbReference type="ARBA" id="ARBA00023274"/>
    </source>
</evidence>
<comment type="similarity">
    <text evidence="1 7">Belongs to the universal ribosomal protein uL18 family.</text>
</comment>
<evidence type="ECO:0000256" key="4">
    <source>
        <dbReference type="ARBA" id="ARBA00022980"/>
    </source>
</evidence>
<keyword evidence="2 7" id="KW-0699">rRNA-binding</keyword>
<dbReference type="Gene3D" id="3.30.420.100">
    <property type="match status" value="1"/>
</dbReference>
<comment type="subunit">
    <text evidence="7">Part of the 50S ribosomal subunit; part of the 5S rRNA/L5/L18/L25 subcomplex. Contacts the 5S and 23S rRNAs.</text>
</comment>
<keyword evidence="5 7" id="KW-0687">Ribonucleoprotein</keyword>
<dbReference type="EMBL" id="CP030759">
    <property type="protein sequence ID" value="AXA35180.1"/>
    <property type="molecule type" value="Genomic_DNA"/>
</dbReference>
<dbReference type="GO" id="GO:0006412">
    <property type="term" value="P:translation"/>
    <property type="evidence" value="ECO:0007669"/>
    <property type="project" value="UniProtKB-UniRule"/>
</dbReference>
<dbReference type="Pfam" id="PF00861">
    <property type="entry name" value="Ribosomal_L18p"/>
    <property type="match status" value="1"/>
</dbReference>
<reference evidence="8 9" key="1">
    <citation type="submission" date="2018-05" db="EMBL/GenBank/DDBJ databases">
        <title>A metagenomic window into the 2 km-deep terrestrial subsurface aquifer revealed taxonomically and functionally diverse microbial community comprising novel uncultured bacterial lineages.</title>
        <authorList>
            <person name="Kadnikov V.V."/>
            <person name="Mardanov A.V."/>
            <person name="Beletsky A.V."/>
            <person name="Banks D."/>
            <person name="Pimenov N.V."/>
            <person name="Frank Y.A."/>
            <person name="Karnachuk O.V."/>
            <person name="Ravin N.V."/>
        </authorList>
    </citation>
    <scope>NUCLEOTIDE SEQUENCE [LARGE SCALE GENOMIC DNA]</scope>
    <source>
        <strain evidence="8">BY</strain>
    </source>
</reference>
<name>A0A2Z4Y263_SUMC1</name>
<sequence length="122" mass="13920">MLTKDKYEKRLRRRLRIRKKISGTPERPRLCIYKSLRHLYGQLVDDTTGHTLAFVTTNTKEFKAEGRKTFANIEYAKRLGKKIGEKAVAAGVTKVVFDRSGYPYHGVVKAFADAAREAGLKF</sequence>
<dbReference type="SUPFAM" id="SSF53137">
    <property type="entry name" value="Translational machinery components"/>
    <property type="match status" value="1"/>
</dbReference>
<dbReference type="PANTHER" id="PTHR12899:SF3">
    <property type="entry name" value="LARGE RIBOSOMAL SUBUNIT PROTEIN UL18M"/>
    <property type="match status" value="1"/>
</dbReference>
<keyword evidence="4 7" id="KW-0689">Ribosomal protein</keyword>
<dbReference type="HAMAP" id="MF_01337_B">
    <property type="entry name" value="Ribosomal_uL18_B"/>
    <property type="match status" value="1"/>
</dbReference>
<dbReference type="NCBIfam" id="TIGR00060">
    <property type="entry name" value="L18_bact"/>
    <property type="match status" value="1"/>
</dbReference>
<dbReference type="InterPro" id="IPR004389">
    <property type="entry name" value="Ribosomal_uL18_bac-type"/>
</dbReference>
<dbReference type="AlphaFoldDB" id="A0A2Z4Y263"/>
<evidence type="ECO:0000313" key="9">
    <source>
        <dbReference type="Proteomes" id="UP000262583"/>
    </source>
</evidence>
<dbReference type="CDD" id="cd00432">
    <property type="entry name" value="Ribosomal_L18_L5e"/>
    <property type="match status" value="1"/>
</dbReference>
<comment type="function">
    <text evidence="7">This is one of the proteins that bind and probably mediate the attachment of the 5S RNA into the large ribosomal subunit, where it forms part of the central protuberance.</text>
</comment>
<evidence type="ECO:0000256" key="3">
    <source>
        <dbReference type="ARBA" id="ARBA00022884"/>
    </source>
</evidence>
<dbReference type="InterPro" id="IPR057268">
    <property type="entry name" value="Ribosomal_L18"/>
</dbReference>
<dbReference type="FunFam" id="3.30.420.100:FF:000001">
    <property type="entry name" value="50S ribosomal protein L18"/>
    <property type="match status" value="1"/>
</dbReference>
<evidence type="ECO:0000256" key="6">
    <source>
        <dbReference type="ARBA" id="ARBA00035197"/>
    </source>
</evidence>
<dbReference type="GO" id="GO:0022625">
    <property type="term" value="C:cytosolic large ribosomal subunit"/>
    <property type="evidence" value="ECO:0007669"/>
    <property type="project" value="TreeGrafter"/>
</dbReference>
<proteinExistence type="inferred from homology"/>
<dbReference type="GO" id="GO:0008097">
    <property type="term" value="F:5S rRNA binding"/>
    <property type="evidence" value="ECO:0007669"/>
    <property type="project" value="TreeGrafter"/>
</dbReference>
<protein>
    <recommendedName>
        <fullName evidence="6 7">Large ribosomal subunit protein uL18</fullName>
    </recommendedName>
</protein>
<evidence type="ECO:0000256" key="2">
    <source>
        <dbReference type="ARBA" id="ARBA00022730"/>
    </source>
</evidence>
<gene>
    <name evidence="7" type="primary">rplR</name>
    <name evidence="8" type="ORF">BRCON_0403</name>
</gene>
<accession>A0A2Z4Y263</accession>
<dbReference type="KEGG" id="schv:BRCON_0403"/>
<dbReference type="PANTHER" id="PTHR12899">
    <property type="entry name" value="39S RIBOSOMAL PROTEIN L18, MITOCHONDRIAL"/>
    <property type="match status" value="1"/>
</dbReference>
<evidence type="ECO:0000256" key="1">
    <source>
        <dbReference type="ARBA" id="ARBA00007116"/>
    </source>
</evidence>